<keyword evidence="12 15" id="KW-0503">Monooxygenase</keyword>
<comment type="similarity">
    <text evidence="5 15">Belongs to the cytochrome P450 family.</text>
</comment>
<evidence type="ECO:0000256" key="15">
    <source>
        <dbReference type="RuleBase" id="RU000461"/>
    </source>
</evidence>
<evidence type="ECO:0000256" key="7">
    <source>
        <dbReference type="ARBA" id="ARBA00022723"/>
    </source>
</evidence>
<evidence type="ECO:0000256" key="13">
    <source>
        <dbReference type="ARBA" id="ARBA00023136"/>
    </source>
</evidence>
<dbReference type="STRING" id="1661398.A0A482W952"/>
<sequence length="104" mass="11932">MFGLHYDEKYFPNPQKYDPERFSEENLSKLTPFSYIPFGEGPRNCIGERFGMLGTKLGLIHILSEFELERSPDTPVQVKFEPKSLVLASDVGLPMRFKKSITTT</sequence>
<feature type="binding site" description="axial binding residue" evidence="14">
    <location>
        <position position="45"/>
    </location>
    <ligand>
        <name>heme</name>
        <dbReference type="ChEBI" id="CHEBI:30413"/>
    </ligand>
    <ligandPart>
        <name>Fe</name>
        <dbReference type="ChEBI" id="CHEBI:18248"/>
    </ligandPart>
</feature>
<proteinExistence type="inferred from homology"/>
<dbReference type="InterPro" id="IPR036396">
    <property type="entry name" value="Cyt_P450_sf"/>
</dbReference>
<keyword evidence="10 15" id="KW-0560">Oxidoreductase</keyword>
<name>A0A482W952_ASBVE</name>
<evidence type="ECO:0000256" key="2">
    <source>
        <dbReference type="ARBA" id="ARBA00003690"/>
    </source>
</evidence>
<keyword evidence="6 14" id="KW-0349">Heme</keyword>
<evidence type="ECO:0000256" key="4">
    <source>
        <dbReference type="ARBA" id="ARBA00004406"/>
    </source>
</evidence>
<dbReference type="InterPro" id="IPR050476">
    <property type="entry name" value="Insect_CytP450_Detox"/>
</dbReference>
<comment type="function">
    <text evidence="2">May be involved in the metabolism of insect hormones and in the breakdown of synthetic insecticides.</text>
</comment>
<protein>
    <submittedName>
        <fullName evidence="16">p450 domain containing protein</fullName>
    </submittedName>
</protein>
<dbReference type="AlphaFoldDB" id="A0A482W952"/>
<evidence type="ECO:0000256" key="10">
    <source>
        <dbReference type="ARBA" id="ARBA00023002"/>
    </source>
</evidence>
<dbReference type="PROSITE" id="PS00086">
    <property type="entry name" value="CYTOCHROME_P450"/>
    <property type="match status" value="1"/>
</dbReference>
<dbReference type="InterPro" id="IPR017972">
    <property type="entry name" value="Cyt_P450_CS"/>
</dbReference>
<evidence type="ECO:0000256" key="14">
    <source>
        <dbReference type="PIRSR" id="PIRSR602403-1"/>
    </source>
</evidence>
<keyword evidence="17" id="KW-1185">Reference proteome</keyword>
<comment type="cofactor">
    <cofactor evidence="1 14">
        <name>heme</name>
        <dbReference type="ChEBI" id="CHEBI:30413"/>
    </cofactor>
</comment>
<keyword evidence="11 14" id="KW-0408">Iron</keyword>
<evidence type="ECO:0000256" key="9">
    <source>
        <dbReference type="ARBA" id="ARBA00022848"/>
    </source>
</evidence>
<dbReference type="GO" id="GO:0016705">
    <property type="term" value="F:oxidoreductase activity, acting on paired donors, with incorporation or reduction of molecular oxygen"/>
    <property type="evidence" value="ECO:0007669"/>
    <property type="project" value="InterPro"/>
</dbReference>
<keyword evidence="9" id="KW-0492">Microsome</keyword>
<keyword evidence="13" id="KW-0472">Membrane</keyword>
<dbReference type="GO" id="GO:0005506">
    <property type="term" value="F:iron ion binding"/>
    <property type="evidence" value="ECO:0007669"/>
    <property type="project" value="InterPro"/>
</dbReference>
<evidence type="ECO:0000256" key="6">
    <source>
        <dbReference type="ARBA" id="ARBA00022617"/>
    </source>
</evidence>
<evidence type="ECO:0000313" key="17">
    <source>
        <dbReference type="Proteomes" id="UP000292052"/>
    </source>
</evidence>
<dbReference type="Pfam" id="PF00067">
    <property type="entry name" value="p450"/>
    <property type="match status" value="1"/>
</dbReference>
<evidence type="ECO:0000256" key="5">
    <source>
        <dbReference type="ARBA" id="ARBA00010617"/>
    </source>
</evidence>
<dbReference type="GO" id="GO:0020037">
    <property type="term" value="F:heme binding"/>
    <property type="evidence" value="ECO:0007669"/>
    <property type="project" value="InterPro"/>
</dbReference>
<dbReference type="GO" id="GO:0005789">
    <property type="term" value="C:endoplasmic reticulum membrane"/>
    <property type="evidence" value="ECO:0007669"/>
    <property type="project" value="UniProtKB-SubCell"/>
</dbReference>
<dbReference type="InterPro" id="IPR002403">
    <property type="entry name" value="Cyt_P450_E_grp-IV"/>
</dbReference>
<dbReference type="GO" id="GO:0004497">
    <property type="term" value="F:monooxygenase activity"/>
    <property type="evidence" value="ECO:0007669"/>
    <property type="project" value="UniProtKB-KW"/>
</dbReference>
<evidence type="ECO:0000256" key="1">
    <source>
        <dbReference type="ARBA" id="ARBA00001971"/>
    </source>
</evidence>
<dbReference type="PRINTS" id="PR00465">
    <property type="entry name" value="EP450IV"/>
</dbReference>
<keyword evidence="7 14" id="KW-0479">Metal-binding</keyword>
<evidence type="ECO:0000256" key="11">
    <source>
        <dbReference type="ARBA" id="ARBA00023004"/>
    </source>
</evidence>
<dbReference type="Proteomes" id="UP000292052">
    <property type="component" value="Unassembled WGS sequence"/>
</dbReference>
<dbReference type="PANTHER" id="PTHR24292">
    <property type="entry name" value="CYTOCHROME P450"/>
    <property type="match status" value="1"/>
</dbReference>
<evidence type="ECO:0000256" key="12">
    <source>
        <dbReference type="ARBA" id="ARBA00023033"/>
    </source>
</evidence>
<gene>
    <name evidence="16" type="ORF">BDFB_014506</name>
</gene>
<evidence type="ECO:0000256" key="8">
    <source>
        <dbReference type="ARBA" id="ARBA00022824"/>
    </source>
</evidence>
<dbReference type="Gene3D" id="1.10.630.10">
    <property type="entry name" value="Cytochrome P450"/>
    <property type="match status" value="1"/>
</dbReference>
<dbReference type="OrthoDB" id="2789670at2759"/>
<comment type="subcellular location">
    <subcellularLocation>
        <location evidence="4">Endoplasmic reticulum membrane</location>
        <topology evidence="4">Peripheral membrane protein</topology>
    </subcellularLocation>
    <subcellularLocation>
        <location evidence="3">Microsome membrane</location>
        <topology evidence="3">Peripheral membrane protein</topology>
    </subcellularLocation>
</comment>
<comment type="caution">
    <text evidence="16">The sequence shown here is derived from an EMBL/GenBank/DDBJ whole genome shotgun (WGS) entry which is preliminary data.</text>
</comment>
<evidence type="ECO:0000313" key="16">
    <source>
        <dbReference type="EMBL" id="RZC41682.1"/>
    </source>
</evidence>
<keyword evidence="8" id="KW-0256">Endoplasmic reticulum</keyword>
<dbReference type="SUPFAM" id="SSF48264">
    <property type="entry name" value="Cytochrome P450"/>
    <property type="match status" value="1"/>
</dbReference>
<organism evidence="16 17">
    <name type="scientific">Asbolus verrucosus</name>
    <name type="common">Desert ironclad beetle</name>
    <dbReference type="NCBI Taxonomy" id="1661398"/>
    <lineage>
        <taxon>Eukaryota</taxon>
        <taxon>Metazoa</taxon>
        <taxon>Ecdysozoa</taxon>
        <taxon>Arthropoda</taxon>
        <taxon>Hexapoda</taxon>
        <taxon>Insecta</taxon>
        <taxon>Pterygota</taxon>
        <taxon>Neoptera</taxon>
        <taxon>Endopterygota</taxon>
        <taxon>Coleoptera</taxon>
        <taxon>Polyphaga</taxon>
        <taxon>Cucujiformia</taxon>
        <taxon>Tenebrionidae</taxon>
        <taxon>Pimeliinae</taxon>
        <taxon>Asbolus</taxon>
    </lineage>
</organism>
<dbReference type="InterPro" id="IPR001128">
    <property type="entry name" value="Cyt_P450"/>
</dbReference>
<dbReference type="EMBL" id="QDEB01015029">
    <property type="protein sequence ID" value="RZC41682.1"/>
    <property type="molecule type" value="Genomic_DNA"/>
</dbReference>
<dbReference type="PANTHER" id="PTHR24292:SF45">
    <property type="entry name" value="CYTOCHROME P450 6G1-RELATED"/>
    <property type="match status" value="1"/>
</dbReference>
<reference evidence="16 17" key="1">
    <citation type="submission" date="2017-03" db="EMBL/GenBank/DDBJ databases">
        <title>Genome of the blue death feigning beetle - Asbolus verrucosus.</title>
        <authorList>
            <person name="Rider S.D."/>
        </authorList>
    </citation>
    <scope>NUCLEOTIDE SEQUENCE [LARGE SCALE GENOMIC DNA]</scope>
    <source>
        <strain evidence="16">Butters</strain>
        <tissue evidence="16">Head and leg muscle</tissue>
    </source>
</reference>
<accession>A0A482W952</accession>
<evidence type="ECO:0000256" key="3">
    <source>
        <dbReference type="ARBA" id="ARBA00004174"/>
    </source>
</evidence>